<keyword evidence="2" id="KW-0808">Transferase</keyword>
<name>A0ABU5ZXN8_9FLAO</name>
<protein>
    <submittedName>
        <fullName evidence="2">GNAT family N-acetyltransferase</fullName>
        <ecNumber evidence="2">2.3.1.-</ecNumber>
    </submittedName>
</protein>
<gene>
    <name evidence="2" type="ORF">U6A24_14265</name>
</gene>
<keyword evidence="2" id="KW-0012">Acyltransferase</keyword>
<organism evidence="2 3">
    <name type="scientific">Aquimarina gracilis</name>
    <dbReference type="NCBI Taxonomy" id="874422"/>
    <lineage>
        <taxon>Bacteria</taxon>
        <taxon>Pseudomonadati</taxon>
        <taxon>Bacteroidota</taxon>
        <taxon>Flavobacteriia</taxon>
        <taxon>Flavobacteriales</taxon>
        <taxon>Flavobacteriaceae</taxon>
        <taxon>Aquimarina</taxon>
    </lineage>
</organism>
<dbReference type="Proteomes" id="UP001327027">
    <property type="component" value="Unassembled WGS sequence"/>
</dbReference>
<accession>A0ABU5ZXN8</accession>
<keyword evidence="3" id="KW-1185">Reference proteome</keyword>
<evidence type="ECO:0000313" key="3">
    <source>
        <dbReference type="Proteomes" id="UP001327027"/>
    </source>
</evidence>
<dbReference type="PROSITE" id="PS51186">
    <property type="entry name" value="GNAT"/>
    <property type="match status" value="1"/>
</dbReference>
<dbReference type="InterPro" id="IPR016181">
    <property type="entry name" value="Acyl_CoA_acyltransferase"/>
</dbReference>
<dbReference type="EC" id="2.3.1.-" evidence="2"/>
<sequence>MITIRQAVLEDAKDISFLGKKTFDQSFGHLFLDREDLITYLDVTFSYQKIKSSMSKSHNIYWLVLDQESPIGYAKLQLNSPSAFIKNNNISKLQKIYMLNGTSSKGIGGKLQQIIFDKAIEEGSQYLWLSVLKENERAVAFYHRNEYQIIGEHPFTIGKQRFDFWVMSKELF</sequence>
<dbReference type="Gene3D" id="3.40.630.30">
    <property type="match status" value="1"/>
</dbReference>
<dbReference type="InterPro" id="IPR000182">
    <property type="entry name" value="GNAT_dom"/>
</dbReference>
<feature type="domain" description="N-acetyltransferase" evidence="1">
    <location>
        <begin position="2"/>
        <end position="172"/>
    </location>
</feature>
<dbReference type="Pfam" id="PF00583">
    <property type="entry name" value="Acetyltransf_1"/>
    <property type="match status" value="1"/>
</dbReference>
<evidence type="ECO:0000259" key="1">
    <source>
        <dbReference type="PROSITE" id="PS51186"/>
    </source>
</evidence>
<dbReference type="RefSeq" id="WP_324180667.1">
    <property type="nucleotide sequence ID" value="NZ_BAABAW010000006.1"/>
</dbReference>
<proteinExistence type="predicted"/>
<evidence type="ECO:0000313" key="2">
    <source>
        <dbReference type="EMBL" id="MEB3346639.1"/>
    </source>
</evidence>
<dbReference type="SUPFAM" id="SSF55729">
    <property type="entry name" value="Acyl-CoA N-acyltransferases (Nat)"/>
    <property type="match status" value="1"/>
</dbReference>
<reference evidence="2 3" key="1">
    <citation type="journal article" date="2013" name="Int. J. Syst. Evol. Microbiol.">
        <title>Aquimarina gracilis sp. nov., isolated from the gut microflora of a mussel, Mytilus coruscus, and emended description of Aquimarina spongiae.</title>
        <authorList>
            <person name="Park S.C."/>
            <person name="Choe H.N."/>
            <person name="Baik K.S."/>
            <person name="Seong C.N."/>
        </authorList>
    </citation>
    <scope>NUCLEOTIDE SEQUENCE [LARGE SCALE GENOMIC DNA]</scope>
    <source>
        <strain evidence="2 3">PSC32</strain>
    </source>
</reference>
<comment type="caution">
    <text evidence="2">The sequence shown here is derived from an EMBL/GenBank/DDBJ whole genome shotgun (WGS) entry which is preliminary data.</text>
</comment>
<dbReference type="EMBL" id="JAYKLX010000006">
    <property type="protein sequence ID" value="MEB3346639.1"/>
    <property type="molecule type" value="Genomic_DNA"/>
</dbReference>
<dbReference type="GO" id="GO:0016746">
    <property type="term" value="F:acyltransferase activity"/>
    <property type="evidence" value="ECO:0007669"/>
    <property type="project" value="UniProtKB-KW"/>
</dbReference>